<organism evidence="3 4">
    <name type="scientific">Sorangium cellulosum</name>
    <name type="common">Polyangium cellulosum</name>
    <dbReference type="NCBI Taxonomy" id="56"/>
    <lineage>
        <taxon>Bacteria</taxon>
        <taxon>Pseudomonadati</taxon>
        <taxon>Myxococcota</taxon>
        <taxon>Polyangia</taxon>
        <taxon>Polyangiales</taxon>
        <taxon>Polyangiaceae</taxon>
        <taxon>Sorangium</taxon>
    </lineage>
</organism>
<evidence type="ECO:0000313" key="4">
    <source>
        <dbReference type="Proteomes" id="UP000075604"/>
    </source>
</evidence>
<evidence type="ECO:0000313" key="3">
    <source>
        <dbReference type="EMBL" id="KYF56255.1"/>
    </source>
</evidence>
<feature type="compositionally biased region" description="Low complexity" evidence="1">
    <location>
        <begin position="79"/>
        <end position="92"/>
    </location>
</feature>
<proteinExistence type="predicted"/>
<dbReference type="EMBL" id="JELX01002192">
    <property type="protein sequence ID" value="KYF56255.1"/>
    <property type="molecule type" value="Genomic_DNA"/>
</dbReference>
<name>A0A150PKP6_SORCE</name>
<feature type="region of interest" description="Disordered" evidence="1">
    <location>
        <begin position="22"/>
        <end position="129"/>
    </location>
</feature>
<feature type="chain" id="PRO_5007566074" description="Secreted protein" evidence="2">
    <location>
        <begin position="23"/>
        <end position="129"/>
    </location>
</feature>
<feature type="signal peptide" evidence="2">
    <location>
        <begin position="1"/>
        <end position="22"/>
    </location>
</feature>
<gene>
    <name evidence="3" type="ORF">BE04_50425</name>
</gene>
<reference evidence="3 4" key="1">
    <citation type="submission" date="2014-02" db="EMBL/GenBank/DDBJ databases">
        <title>The small core and large imbalanced accessory genome model reveals a collaborative survival strategy of Sorangium cellulosum strains in nature.</title>
        <authorList>
            <person name="Han K."/>
            <person name="Peng R."/>
            <person name="Blom J."/>
            <person name="Li Y.-Z."/>
        </authorList>
    </citation>
    <scope>NUCLEOTIDE SEQUENCE [LARGE SCALE GENOMIC DNA]</scope>
    <source>
        <strain evidence="3 4">So0157-18</strain>
    </source>
</reference>
<feature type="compositionally biased region" description="Low complexity" evidence="1">
    <location>
        <begin position="99"/>
        <end position="129"/>
    </location>
</feature>
<evidence type="ECO:0008006" key="5">
    <source>
        <dbReference type="Google" id="ProtNLM"/>
    </source>
</evidence>
<keyword evidence="2" id="KW-0732">Signal</keyword>
<dbReference type="AlphaFoldDB" id="A0A150PKP6"/>
<protein>
    <recommendedName>
        <fullName evidence="5">Secreted protein</fullName>
    </recommendedName>
</protein>
<sequence length="129" mass="13826">MLLLLPRALALCAVPWPLGSCATLPSEEADEGSLPNALAGPFREIDQEELGNSRAAPHVMNDDERFARDASVVDLDGDPSTLAAARRSRRPASSPPRFAPRAPSQTPSPRRTRSSATAPRTAARSSDRR</sequence>
<evidence type="ECO:0000256" key="2">
    <source>
        <dbReference type="SAM" id="SignalP"/>
    </source>
</evidence>
<accession>A0A150PKP6</accession>
<dbReference type="Proteomes" id="UP000075604">
    <property type="component" value="Unassembled WGS sequence"/>
</dbReference>
<comment type="caution">
    <text evidence="3">The sequence shown here is derived from an EMBL/GenBank/DDBJ whole genome shotgun (WGS) entry which is preliminary data.</text>
</comment>
<evidence type="ECO:0000256" key="1">
    <source>
        <dbReference type="SAM" id="MobiDB-lite"/>
    </source>
</evidence>